<comment type="function">
    <text evidence="16">Peptidoglycan polymerase that is essential for cell division.</text>
</comment>
<comment type="catalytic activity">
    <reaction evidence="15 16">
        <text>[GlcNAc-(1-&gt;4)-Mur2Ac(oyl-L-Ala-gamma-D-Glu-L-Lys-D-Ala-D-Ala)](n)-di-trans,octa-cis-undecaprenyl diphosphate + beta-D-GlcNAc-(1-&gt;4)-Mur2Ac(oyl-L-Ala-gamma-D-Glu-L-Lys-D-Ala-D-Ala)-di-trans,octa-cis-undecaprenyl diphosphate = [GlcNAc-(1-&gt;4)-Mur2Ac(oyl-L-Ala-gamma-D-Glu-L-Lys-D-Ala-D-Ala)](n+1)-di-trans,octa-cis-undecaprenyl diphosphate + di-trans,octa-cis-undecaprenyl diphosphate + H(+)</text>
        <dbReference type="Rhea" id="RHEA:23708"/>
        <dbReference type="Rhea" id="RHEA-COMP:9602"/>
        <dbReference type="Rhea" id="RHEA-COMP:9603"/>
        <dbReference type="ChEBI" id="CHEBI:15378"/>
        <dbReference type="ChEBI" id="CHEBI:58405"/>
        <dbReference type="ChEBI" id="CHEBI:60033"/>
        <dbReference type="ChEBI" id="CHEBI:78435"/>
        <dbReference type="EC" id="2.4.99.28"/>
    </reaction>
</comment>
<proteinExistence type="inferred from homology"/>
<feature type="transmembrane region" description="Helical" evidence="16">
    <location>
        <begin position="341"/>
        <end position="360"/>
    </location>
</feature>
<dbReference type="PANTHER" id="PTHR30474:SF2">
    <property type="entry name" value="PEPTIDOGLYCAN GLYCOSYLTRANSFERASE FTSW-RELATED"/>
    <property type="match status" value="1"/>
</dbReference>
<feature type="transmembrane region" description="Helical" evidence="16">
    <location>
        <begin position="140"/>
        <end position="157"/>
    </location>
</feature>
<dbReference type="NCBIfam" id="TIGR02614">
    <property type="entry name" value="ftsW"/>
    <property type="match status" value="1"/>
</dbReference>
<evidence type="ECO:0000256" key="5">
    <source>
        <dbReference type="ARBA" id="ARBA00022676"/>
    </source>
</evidence>
<keyword evidence="8 16" id="KW-0133">Cell shape</keyword>
<feature type="transmembrane region" description="Helical" evidence="16">
    <location>
        <begin position="47"/>
        <end position="65"/>
    </location>
</feature>
<feature type="transmembrane region" description="Helical" evidence="16">
    <location>
        <begin position="185"/>
        <end position="205"/>
    </location>
</feature>
<keyword evidence="10 16" id="KW-1133">Transmembrane helix</keyword>
<dbReference type="InterPro" id="IPR013437">
    <property type="entry name" value="FtsW"/>
</dbReference>
<evidence type="ECO:0000256" key="7">
    <source>
        <dbReference type="ARBA" id="ARBA00022692"/>
    </source>
</evidence>
<comment type="similarity">
    <text evidence="14 16">Belongs to the SEDS family. FtsW subfamily.</text>
</comment>
<evidence type="ECO:0000256" key="11">
    <source>
        <dbReference type="ARBA" id="ARBA00023136"/>
    </source>
</evidence>
<evidence type="ECO:0000256" key="14">
    <source>
        <dbReference type="ARBA" id="ARBA00038053"/>
    </source>
</evidence>
<keyword evidence="7 16" id="KW-0812">Transmembrane</keyword>
<comment type="subcellular location">
    <subcellularLocation>
        <location evidence="16">Cell inner membrane</location>
        <topology evidence="16">Multi-pass membrane protein</topology>
    </subcellularLocation>
    <subcellularLocation>
        <location evidence="1">Cell membrane</location>
        <topology evidence="1">Multi-pass membrane protein</topology>
    </subcellularLocation>
    <text evidence="16">Localizes to the division septum.</text>
</comment>
<comment type="pathway">
    <text evidence="2 16">Cell wall biogenesis; peptidoglycan biosynthesis.</text>
</comment>
<evidence type="ECO:0000313" key="18">
    <source>
        <dbReference type="Proteomes" id="UP000565262"/>
    </source>
</evidence>
<keyword evidence="16" id="KW-0997">Cell inner membrane</keyword>
<organism evidence="17 18">
    <name type="scientific">Oceanospirillum sediminis</name>
    <dbReference type="NCBI Taxonomy" id="2760088"/>
    <lineage>
        <taxon>Bacteria</taxon>
        <taxon>Pseudomonadati</taxon>
        <taxon>Pseudomonadota</taxon>
        <taxon>Gammaproteobacteria</taxon>
        <taxon>Oceanospirillales</taxon>
        <taxon>Oceanospirillaceae</taxon>
        <taxon>Oceanospirillum</taxon>
    </lineage>
</organism>
<evidence type="ECO:0000256" key="8">
    <source>
        <dbReference type="ARBA" id="ARBA00022960"/>
    </source>
</evidence>
<dbReference type="GO" id="GO:0008955">
    <property type="term" value="F:peptidoglycan glycosyltransferase activity"/>
    <property type="evidence" value="ECO:0007669"/>
    <property type="project" value="UniProtKB-UniRule"/>
</dbReference>
<dbReference type="EMBL" id="JACJFM010000002">
    <property type="protein sequence ID" value="MBB1485482.1"/>
    <property type="molecule type" value="Genomic_DNA"/>
</dbReference>
<keyword evidence="11 16" id="KW-0472">Membrane</keyword>
<evidence type="ECO:0000256" key="4">
    <source>
        <dbReference type="ARBA" id="ARBA00022618"/>
    </source>
</evidence>
<dbReference type="InterPro" id="IPR001182">
    <property type="entry name" value="FtsW/RodA"/>
</dbReference>
<protein>
    <recommendedName>
        <fullName evidence="16">Probable peptidoglycan glycosyltransferase FtsW</fullName>
        <shortName evidence="16">PGT</shortName>
        <ecNumber evidence="16">2.4.99.28</ecNumber>
    </recommendedName>
    <alternativeName>
        <fullName evidence="16">Cell division protein FtsW</fullName>
    </alternativeName>
    <alternativeName>
        <fullName evidence="16">Cell wall polymerase</fullName>
    </alternativeName>
    <alternativeName>
        <fullName evidence="16">Peptidoglycan polymerase</fullName>
        <shortName evidence="16">PG polymerase</shortName>
    </alternativeName>
</protein>
<dbReference type="AlphaFoldDB" id="A0A839ILU0"/>
<reference evidence="17 18" key="1">
    <citation type="submission" date="2020-08" db="EMBL/GenBank/DDBJ databases">
        <title>Oceanospirillum sp. nov. isolated from marine sediment.</title>
        <authorList>
            <person name="Ji X."/>
        </authorList>
    </citation>
    <scope>NUCLEOTIDE SEQUENCE [LARGE SCALE GENOMIC DNA]</scope>
    <source>
        <strain evidence="17 18">D5</strain>
    </source>
</reference>
<evidence type="ECO:0000256" key="15">
    <source>
        <dbReference type="ARBA" id="ARBA00049902"/>
    </source>
</evidence>
<dbReference type="GO" id="GO:0015648">
    <property type="term" value="F:lipid-linked peptidoglycan transporter activity"/>
    <property type="evidence" value="ECO:0007669"/>
    <property type="project" value="TreeGrafter"/>
</dbReference>
<keyword evidence="12 16" id="KW-0131">Cell cycle</keyword>
<evidence type="ECO:0000256" key="2">
    <source>
        <dbReference type="ARBA" id="ARBA00004752"/>
    </source>
</evidence>
<keyword evidence="4 16" id="KW-0132">Cell division</keyword>
<keyword evidence="3 16" id="KW-1003">Cell membrane</keyword>
<dbReference type="PANTHER" id="PTHR30474">
    <property type="entry name" value="CELL CYCLE PROTEIN"/>
    <property type="match status" value="1"/>
</dbReference>
<evidence type="ECO:0000256" key="16">
    <source>
        <dbReference type="HAMAP-Rule" id="MF_00913"/>
    </source>
</evidence>
<dbReference type="GO" id="GO:0032153">
    <property type="term" value="C:cell division site"/>
    <property type="evidence" value="ECO:0007669"/>
    <property type="project" value="UniProtKB-UniRule"/>
</dbReference>
<dbReference type="GO" id="GO:0071555">
    <property type="term" value="P:cell wall organization"/>
    <property type="evidence" value="ECO:0007669"/>
    <property type="project" value="UniProtKB-KW"/>
</dbReference>
<evidence type="ECO:0000256" key="10">
    <source>
        <dbReference type="ARBA" id="ARBA00022989"/>
    </source>
</evidence>
<dbReference type="Proteomes" id="UP000565262">
    <property type="component" value="Unassembled WGS sequence"/>
</dbReference>
<dbReference type="InterPro" id="IPR018365">
    <property type="entry name" value="Cell_cycle_FtsW-rel_CS"/>
</dbReference>
<name>A0A839ILU0_9GAMM</name>
<dbReference type="UniPathway" id="UPA00219"/>
<dbReference type="HAMAP" id="MF_00913">
    <property type="entry name" value="PGT_FtsW_proteobact"/>
    <property type="match status" value="1"/>
</dbReference>
<sequence length="387" mass="43377">MTRRVDGWLLFSALFLLFLGWLMVTSASMEVAGSRYGNPFFFSIRHGIYVLMGLGLGLFIVLIPMRWWYDNSFVLLLMAFLLLLAVLVPGIGREINGSSRWISLGIVNLQPSELAKLFMMVYLAGYLVRRLDEVRNRWSGFIKPLAVMVFMGLLLIMEPDYGATVVILGSMLGMLFLSGVGMMRFILLLVATVSMAGMIAMMQPYRMKRLTTYFDPWSAQFDSGYQLTQALIAFGRGGWDGLGLGNSVQKLFYLPEAHTDFVFAILAEELGLIGALATLFIYGLLVFRMVHIARKAGETGLLFHCYTCFGLALVISAQVFINIGVNTGLLPTKGLTLPFMSYGGSSLLVSCVMVAITLRVDQETRLTLKERERLKEEKRAEYARKRY</sequence>
<comment type="caution">
    <text evidence="17">The sequence shown here is derived from an EMBL/GenBank/DDBJ whole genome shotgun (WGS) entry which is preliminary data.</text>
</comment>
<gene>
    <name evidence="16 17" type="primary">ftsW</name>
    <name evidence="17" type="ORF">H4O21_02510</name>
</gene>
<keyword evidence="6 16" id="KW-0808">Transferase</keyword>
<dbReference type="GO" id="GO:0043093">
    <property type="term" value="P:FtsZ-dependent cytokinesis"/>
    <property type="evidence" value="ECO:0007669"/>
    <property type="project" value="UniProtKB-UniRule"/>
</dbReference>
<evidence type="ECO:0000256" key="13">
    <source>
        <dbReference type="ARBA" id="ARBA00023316"/>
    </source>
</evidence>
<feature type="transmembrane region" description="Helical" evidence="16">
    <location>
        <begin position="111"/>
        <end position="128"/>
    </location>
</feature>
<evidence type="ECO:0000256" key="6">
    <source>
        <dbReference type="ARBA" id="ARBA00022679"/>
    </source>
</evidence>
<keyword evidence="9 16" id="KW-0573">Peptidoglycan synthesis</keyword>
<dbReference type="EC" id="2.4.99.28" evidence="16"/>
<evidence type="ECO:0000256" key="9">
    <source>
        <dbReference type="ARBA" id="ARBA00022984"/>
    </source>
</evidence>
<accession>A0A839ILU0</accession>
<evidence type="ECO:0000256" key="3">
    <source>
        <dbReference type="ARBA" id="ARBA00022475"/>
    </source>
</evidence>
<evidence type="ECO:0000313" key="17">
    <source>
        <dbReference type="EMBL" id="MBB1485482.1"/>
    </source>
</evidence>
<keyword evidence="5 16" id="KW-0328">Glycosyltransferase</keyword>
<evidence type="ECO:0000256" key="1">
    <source>
        <dbReference type="ARBA" id="ARBA00004651"/>
    </source>
</evidence>
<feature type="transmembrane region" description="Helical" evidence="16">
    <location>
        <begin position="163"/>
        <end position="180"/>
    </location>
</feature>
<dbReference type="GO" id="GO:0008360">
    <property type="term" value="P:regulation of cell shape"/>
    <property type="evidence" value="ECO:0007669"/>
    <property type="project" value="UniProtKB-KW"/>
</dbReference>
<feature type="transmembrane region" description="Helical" evidence="16">
    <location>
        <begin position="299"/>
        <end position="321"/>
    </location>
</feature>
<evidence type="ECO:0000256" key="12">
    <source>
        <dbReference type="ARBA" id="ARBA00023306"/>
    </source>
</evidence>
<dbReference type="GO" id="GO:0005886">
    <property type="term" value="C:plasma membrane"/>
    <property type="evidence" value="ECO:0007669"/>
    <property type="project" value="UniProtKB-SubCell"/>
</dbReference>
<feature type="transmembrane region" description="Helical" evidence="16">
    <location>
        <begin position="72"/>
        <end position="91"/>
    </location>
</feature>
<keyword evidence="18" id="KW-1185">Reference proteome</keyword>
<dbReference type="PROSITE" id="PS00428">
    <property type="entry name" value="FTSW_RODA_SPOVE"/>
    <property type="match status" value="1"/>
</dbReference>
<keyword evidence="13 16" id="KW-0961">Cell wall biogenesis/degradation</keyword>
<dbReference type="GO" id="GO:0009252">
    <property type="term" value="P:peptidoglycan biosynthetic process"/>
    <property type="evidence" value="ECO:0007669"/>
    <property type="project" value="UniProtKB-UniRule"/>
</dbReference>
<dbReference type="Pfam" id="PF01098">
    <property type="entry name" value="FTSW_RODA_SPOVE"/>
    <property type="match status" value="1"/>
</dbReference>
<feature type="transmembrane region" description="Helical" evidence="16">
    <location>
        <begin position="261"/>
        <end position="287"/>
    </location>
</feature>